<feature type="chain" id="PRO_5012888422" evidence="6">
    <location>
        <begin position="24"/>
        <end position="458"/>
    </location>
</feature>
<name>A0A1T5CD90_9BACT</name>
<evidence type="ECO:0000313" key="10">
    <source>
        <dbReference type="Proteomes" id="UP000190897"/>
    </source>
</evidence>
<dbReference type="GO" id="GO:0009279">
    <property type="term" value="C:cell outer membrane"/>
    <property type="evidence" value="ECO:0007669"/>
    <property type="project" value="UniProtKB-SubCell"/>
</dbReference>
<keyword evidence="4" id="KW-0472">Membrane</keyword>
<dbReference type="Pfam" id="PF14322">
    <property type="entry name" value="SusD-like_3"/>
    <property type="match status" value="1"/>
</dbReference>
<feature type="domain" description="SusD-like N-terminal" evidence="8">
    <location>
        <begin position="62"/>
        <end position="231"/>
    </location>
</feature>
<dbReference type="STRING" id="651661.SAMN05660293_01132"/>
<organism evidence="9 10">
    <name type="scientific">Dyadobacter psychrophilus</name>
    <dbReference type="NCBI Taxonomy" id="651661"/>
    <lineage>
        <taxon>Bacteria</taxon>
        <taxon>Pseudomonadati</taxon>
        <taxon>Bacteroidota</taxon>
        <taxon>Cytophagia</taxon>
        <taxon>Cytophagales</taxon>
        <taxon>Spirosomataceae</taxon>
        <taxon>Dyadobacter</taxon>
    </lineage>
</organism>
<keyword evidence="10" id="KW-1185">Reference proteome</keyword>
<dbReference type="CDD" id="cd08977">
    <property type="entry name" value="SusD"/>
    <property type="match status" value="1"/>
</dbReference>
<evidence type="ECO:0000256" key="4">
    <source>
        <dbReference type="ARBA" id="ARBA00023136"/>
    </source>
</evidence>
<dbReference type="AlphaFoldDB" id="A0A1T5CD90"/>
<sequence length="458" mass="50594">MKKKIFIYSVALTAGLFFTTACNSKLDVDPTQSIDETDALSTSKDVEVTLIGCYDAIQDVDVYGGAFQYSSELLGNNDEIAFGGTFQNMLEISAKQLTTVNLAAELTWRDSYVAINRCNNVLSALSIVDEEKRARIEGEARFIRGSVYFDLVRLYAKTWGDGDNASNPGVPLVLEPTRVVTDENKLARNSVAEVYAQVLEDLNAAKSLLPETNTIYANKYAASAQLSRVYLQQGNYALARDEANTVIESGEYSLNSTFESLFYTFINNGGANPREYIFSMIVTSQDGTNDLNTFFGTTIDDIPGTGGRGDIRILSKHRALYEAGDKRGAFFLTPNSNTYTQKHLDNLGNVLQFRLAEMYLTRAEANFRLGTVVGATPLADINRIRVRAGLKAATAVTLPSILKERHLELAFEGLAVHDAKRNKQNIGTIPYNSPRLIFPIPQREIDVNSKLVQNEGYN</sequence>
<keyword evidence="5" id="KW-0998">Cell outer membrane</keyword>
<gene>
    <name evidence="9" type="ORF">SAMN05660293_01132</name>
</gene>
<dbReference type="InterPro" id="IPR011990">
    <property type="entry name" value="TPR-like_helical_dom_sf"/>
</dbReference>
<dbReference type="InterPro" id="IPR012944">
    <property type="entry name" value="SusD_RagB_dom"/>
</dbReference>
<comment type="similarity">
    <text evidence="2">Belongs to the SusD family.</text>
</comment>
<evidence type="ECO:0000256" key="5">
    <source>
        <dbReference type="ARBA" id="ARBA00023237"/>
    </source>
</evidence>
<evidence type="ECO:0000256" key="2">
    <source>
        <dbReference type="ARBA" id="ARBA00006275"/>
    </source>
</evidence>
<dbReference type="Pfam" id="PF07980">
    <property type="entry name" value="SusD_RagB"/>
    <property type="match status" value="1"/>
</dbReference>
<feature type="domain" description="RagB/SusD" evidence="7">
    <location>
        <begin position="346"/>
        <end position="424"/>
    </location>
</feature>
<dbReference type="EMBL" id="FUZA01000001">
    <property type="protein sequence ID" value="SKB57418.1"/>
    <property type="molecule type" value="Genomic_DNA"/>
</dbReference>
<evidence type="ECO:0000313" key="9">
    <source>
        <dbReference type="EMBL" id="SKB57418.1"/>
    </source>
</evidence>
<accession>A0A1T5CD90</accession>
<protein>
    <submittedName>
        <fullName evidence="9">SusD family protein</fullName>
    </submittedName>
</protein>
<evidence type="ECO:0000259" key="8">
    <source>
        <dbReference type="Pfam" id="PF14322"/>
    </source>
</evidence>
<evidence type="ECO:0000256" key="6">
    <source>
        <dbReference type="SAM" id="SignalP"/>
    </source>
</evidence>
<dbReference type="RefSeq" id="WP_082213632.1">
    <property type="nucleotide sequence ID" value="NZ_FUZA01000001.1"/>
</dbReference>
<reference evidence="10" key="1">
    <citation type="submission" date="2017-02" db="EMBL/GenBank/DDBJ databases">
        <authorList>
            <person name="Varghese N."/>
            <person name="Submissions S."/>
        </authorList>
    </citation>
    <scope>NUCLEOTIDE SEQUENCE [LARGE SCALE GENOMIC DNA]</scope>
    <source>
        <strain evidence="10">DSM 22270</strain>
    </source>
</reference>
<dbReference type="OrthoDB" id="630434at2"/>
<dbReference type="Gene3D" id="1.25.40.390">
    <property type="match status" value="1"/>
</dbReference>
<dbReference type="InterPro" id="IPR033985">
    <property type="entry name" value="SusD-like_N"/>
</dbReference>
<feature type="signal peptide" evidence="6">
    <location>
        <begin position="1"/>
        <end position="23"/>
    </location>
</feature>
<dbReference type="Proteomes" id="UP000190897">
    <property type="component" value="Unassembled WGS sequence"/>
</dbReference>
<proteinExistence type="inferred from homology"/>
<comment type="subcellular location">
    <subcellularLocation>
        <location evidence="1">Cell outer membrane</location>
    </subcellularLocation>
</comment>
<dbReference type="PROSITE" id="PS51257">
    <property type="entry name" value="PROKAR_LIPOPROTEIN"/>
    <property type="match status" value="1"/>
</dbReference>
<dbReference type="SUPFAM" id="SSF48452">
    <property type="entry name" value="TPR-like"/>
    <property type="match status" value="1"/>
</dbReference>
<evidence type="ECO:0000256" key="3">
    <source>
        <dbReference type="ARBA" id="ARBA00022729"/>
    </source>
</evidence>
<evidence type="ECO:0000259" key="7">
    <source>
        <dbReference type="Pfam" id="PF07980"/>
    </source>
</evidence>
<keyword evidence="3 6" id="KW-0732">Signal</keyword>
<evidence type="ECO:0000256" key="1">
    <source>
        <dbReference type="ARBA" id="ARBA00004442"/>
    </source>
</evidence>